<proteinExistence type="predicted"/>
<reference evidence="1" key="1">
    <citation type="submission" date="2014-09" db="EMBL/GenBank/DDBJ databases">
        <authorList>
            <person name="Magalhaes I.L.F."/>
            <person name="Oliveira U."/>
            <person name="Santos F.R."/>
            <person name="Vidigal T.H.D.A."/>
            <person name="Brescovit A.D."/>
            <person name="Santos A.J."/>
        </authorList>
    </citation>
    <scope>NUCLEOTIDE SEQUENCE</scope>
    <source>
        <tissue evidence="1">Shoot tissue taken approximately 20 cm above the soil surface</tissue>
    </source>
</reference>
<protein>
    <submittedName>
        <fullName evidence="1">Uncharacterized protein</fullName>
    </submittedName>
</protein>
<accession>A0A0A8Z1L9</accession>
<reference evidence="1" key="2">
    <citation type="journal article" date="2015" name="Data Brief">
        <title>Shoot transcriptome of the giant reed, Arundo donax.</title>
        <authorList>
            <person name="Barrero R.A."/>
            <person name="Guerrero F.D."/>
            <person name="Moolhuijzen P."/>
            <person name="Goolsby J.A."/>
            <person name="Tidwell J."/>
            <person name="Bellgard S.E."/>
            <person name="Bellgard M.I."/>
        </authorList>
    </citation>
    <scope>NUCLEOTIDE SEQUENCE</scope>
    <source>
        <tissue evidence="1">Shoot tissue taken approximately 20 cm above the soil surface</tissue>
    </source>
</reference>
<organism evidence="1">
    <name type="scientific">Arundo donax</name>
    <name type="common">Giant reed</name>
    <name type="synonym">Donax arundinaceus</name>
    <dbReference type="NCBI Taxonomy" id="35708"/>
    <lineage>
        <taxon>Eukaryota</taxon>
        <taxon>Viridiplantae</taxon>
        <taxon>Streptophyta</taxon>
        <taxon>Embryophyta</taxon>
        <taxon>Tracheophyta</taxon>
        <taxon>Spermatophyta</taxon>
        <taxon>Magnoliopsida</taxon>
        <taxon>Liliopsida</taxon>
        <taxon>Poales</taxon>
        <taxon>Poaceae</taxon>
        <taxon>PACMAD clade</taxon>
        <taxon>Arundinoideae</taxon>
        <taxon>Arundineae</taxon>
        <taxon>Arundo</taxon>
    </lineage>
</organism>
<evidence type="ECO:0000313" key="1">
    <source>
        <dbReference type="EMBL" id="JAD28767.1"/>
    </source>
</evidence>
<name>A0A0A8Z1L9_ARUDO</name>
<sequence length="53" mass="6430">MVKKCIWIRPRFCASLVYAHMVHSDHYSEIVQMNFELGKLNIKFSFLFSRYMI</sequence>
<dbReference type="EMBL" id="GBRH01269128">
    <property type="protein sequence ID" value="JAD28767.1"/>
    <property type="molecule type" value="Transcribed_RNA"/>
</dbReference>
<dbReference type="AlphaFoldDB" id="A0A0A8Z1L9"/>